<feature type="compositionally biased region" description="Low complexity" evidence="1">
    <location>
        <begin position="165"/>
        <end position="174"/>
    </location>
</feature>
<dbReference type="Proteomes" id="UP000000768">
    <property type="component" value="Chromosome 4"/>
</dbReference>
<proteinExistence type="predicted"/>
<feature type="region of interest" description="Disordered" evidence="1">
    <location>
        <begin position="45"/>
        <end position="72"/>
    </location>
</feature>
<keyword evidence="3" id="KW-1185">Reference proteome</keyword>
<evidence type="ECO:0000313" key="3">
    <source>
        <dbReference type="Proteomes" id="UP000000768"/>
    </source>
</evidence>
<accession>A0A1Z5RLR2</accession>
<feature type="compositionally biased region" description="Low complexity" evidence="1">
    <location>
        <begin position="117"/>
        <end position="136"/>
    </location>
</feature>
<dbReference type="AlphaFoldDB" id="A0A1Z5RLR2"/>
<name>A0A1Z5RLR2_SORBI</name>
<protein>
    <submittedName>
        <fullName evidence="2">Uncharacterized protein</fullName>
    </submittedName>
</protein>
<dbReference type="InParanoid" id="A0A1Z5RLR2"/>
<evidence type="ECO:0000313" key="2">
    <source>
        <dbReference type="EMBL" id="OQU84692.1"/>
    </source>
</evidence>
<dbReference type="Gramene" id="OQU84692">
    <property type="protein sequence ID" value="OQU84692"/>
    <property type="gene ID" value="SORBI_3004G105901"/>
</dbReference>
<feature type="region of interest" description="Disordered" evidence="1">
    <location>
        <begin position="104"/>
        <end position="174"/>
    </location>
</feature>
<gene>
    <name evidence="2" type="ORF">SORBI_3004G105901</name>
</gene>
<dbReference type="EMBL" id="CM000763">
    <property type="protein sequence ID" value="OQU84692.1"/>
    <property type="molecule type" value="Genomic_DNA"/>
</dbReference>
<reference evidence="3" key="2">
    <citation type="journal article" date="2018" name="Plant J.">
        <title>The Sorghum bicolor reference genome: improved assembly, gene annotations, a transcriptome atlas, and signatures of genome organization.</title>
        <authorList>
            <person name="McCormick R.F."/>
            <person name="Truong S.K."/>
            <person name="Sreedasyam A."/>
            <person name="Jenkins J."/>
            <person name="Shu S."/>
            <person name="Sims D."/>
            <person name="Kennedy M."/>
            <person name="Amirebrahimi M."/>
            <person name="Weers B.D."/>
            <person name="McKinley B."/>
            <person name="Mattison A."/>
            <person name="Morishige D.T."/>
            <person name="Grimwood J."/>
            <person name="Schmutz J."/>
            <person name="Mullet J.E."/>
        </authorList>
    </citation>
    <scope>NUCLEOTIDE SEQUENCE [LARGE SCALE GENOMIC DNA]</scope>
    <source>
        <strain evidence="3">cv. BTx623</strain>
    </source>
</reference>
<organism evidence="2 3">
    <name type="scientific">Sorghum bicolor</name>
    <name type="common">Sorghum</name>
    <name type="synonym">Sorghum vulgare</name>
    <dbReference type="NCBI Taxonomy" id="4558"/>
    <lineage>
        <taxon>Eukaryota</taxon>
        <taxon>Viridiplantae</taxon>
        <taxon>Streptophyta</taxon>
        <taxon>Embryophyta</taxon>
        <taxon>Tracheophyta</taxon>
        <taxon>Spermatophyta</taxon>
        <taxon>Magnoliopsida</taxon>
        <taxon>Liliopsida</taxon>
        <taxon>Poales</taxon>
        <taxon>Poaceae</taxon>
        <taxon>PACMAD clade</taxon>
        <taxon>Panicoideae</taxon>
        <taxon>Andropogonodae</taxon>
        <taxon>Andropogoneae</taxon>
        <taxon>Sorghinae</taxon>
        <taxon>Sorghum</taxon>
    </lineage>
</organism>
<evidence type="ECO:0000256" key="1">
    <source>
        <dbReference type="SAM" id="MobiDB-lite"/>
    </source>
</evidence>
<sequence length="174" mass="17912">MAMCTCAYMWNIRGALGGVGMGAVAKGTKDGAAVDRALGPAGKEEEASCIGRTGRPKHPCTHSTSTHAPLTDSPARLLTHARTRCAAELHTHARPAAAAALHPCRPQQQLRTHAVRSSRSAPMTSAATRSATSRSAPLPAAATYSAPSVSSPRRSRPLPSPPTAAPSSPHGDLD</sequence>
<reference evidence="2 3" key="1">
    <citation type="journal article" date="2009" name="Nature">
        <title>The Sorghum bicolor genome and the diversification of grasses.</title>
        <authorList>
            <person name="Paterson A.H."/>
            <person name="Bowers J.E."/>
            <person name="Bruggmann R."/>
            <person name="Dubchak I."/>
            <person name="Grimwood J."/>
            <person name="Gundlach H."/>
            <person name="Haberer G."/>
            <person name="Hellsten U."/>
            <person name="Mitros T."/>
            <person name="Poliakov A."/>
            <person name="Schmutz J."/>
            <person name="Spannagl M."/>
            <person name="Tang H."/>
            <person name="Wang X."/>
            <person name="Wicker T."/>
            <person name="Bharti A.K."/>
            <person name="Chapman J."/>
            <person name="Feltus F.A."/>
            <person name="Gowik U."/>
            <person name="Grigoriev I.V."/>
            <person name="Lyons E."/>
            <person name="Maher C.A."/>
            <person name="Martis M."/>
            <person name="Narechania A."/>
            <person name="Otillar R.P."/>
            <person name="Penning B.W."/>
            <person name="Salamov A.A."/>
            <person name="Wang Y."/>
            <person name="Zhang L."/>
            <person name="Carpita N.C."/>
            <person name="Freeling M."/>
            <person name="Gingle A.R."/>
            <person name="Hash C.T."/>
            <person name="Keller B."/>
            <person name="Klein P."/>
            <person name="Kresovich S."/>
            <person name="McCann M.C."/>
            <person name="Ming R."/>
            <person name="Peterson D.G."/>
            <person name="Mehboob-ur-Rahman"/>
            <person name="Ware D."/>
            <person name="Westhoff P."/>
            <person name="Mayer K.F."/>
            <person name="Messing J."/>
            <person name="Rokhsar D.S."/>
        </authorList>
    </citation>
    <scope>NUCLEOTIDE SEQUENCE [LARGE SCALE GENOMIC DNA]</scope>
    <source>
        <strain evidence="3">cv. BTx623</strain>
    </source>
</reference>